<dbReference type="PANTHER" id="PTHR34861">
    <property type="match status" value="1"/>
</dbReference>
<dbReference type="GO" id="GO:0016787">
    <property type="term" value="F:hydrolase activity"/>
    <property type="evidence" value="ECO:0007669"/>
    <property type="project" value="UniProtKB-KW"/>
</dbReference>
<organism evidence="1 2">
    <name type="scientific">Actinomycetospora atypica</name>
    <dbReference type="NCBI Taxonomy" id="1290095"/>
    <lineage>
        <taxon>Bacteria</taxon>
        <taxon>Bacillati</taxon>
        <taxon>Actinomycetota</taxon>
        <taxon>Actinomycetes</taxon>
        <taxon>Pseudonocardiales</taxon>
        <taxon>Pseudonocardiaceae</taxon>
        <taxon>Actinomycetospora</taxon>
    </lineage>
</organism>
<protein>
    <submittedName>
        <fullName evidence="1">Cyclase family protein</fullName>
        <ecNumber evidence="1">3.5.-.-</ecNumber>
    </submittedName>
</protein>
<dbReference type="InterPro" id="IPR007325">
    <property type="entry name" value="KFase/CYL"/>
</dbReference>
<name>A0ABV9YRM9_9PSEU</name>
<proteinExistence type="predicted"/>
<dbReference type="EC" id="3.5.-.-" evidence="1"/>
<dbReference type="Pfam" id="PF04199">
    <property type="entry name" value="Cyclase"/>
    <property type="match status" value="1"/>
</dbReference>
<gene>
    <name evidence="1" type="ORF">ACFPBZ_21480</name>
</gene>
<keyword evidence="1" id="KW-0378">Hydrolase</keyword>
<evidence type="ECO:0000313" key="1">
    <source>
        <dbReference type="EMBL" id="MFC5064809.1"/>
    </source>
</evidence>
<comment type="caution">
    <text evidence="1">The sequence shown here is derived from an EMBL/GenBank/DDBJ whole genome shotgun (WGS) entry which is preliminary data.</text>
</comment>
<dbReference type="InterPro" id="IPR037175">
    <property type="entry name" value="KFase_sf"/>
</dbReference>
<dbReference type="SUPFAM" id="SSF102198">
    <property type="entry name" value="Putative cyclase"/>
    <property type="match status" value="1"/>
</dbReference>
<sequence>MSSFRELGKSLSNWGRWGPDDEIGTLNLIGRDQVRAAAAQVRSGEVVSMGLRLAAHGPQPGQARGTERFNPVHLVTERGYAPDFRGDICVADDHISMPLQASTQFDALAHISYDGQMYNGFSNRSVTWQGATYCGIDKTAAGVTGRGVLLDVARFHGLPTLPSNHLISSAELDAVAAHQGVEILPGDILLLRTGWIERFKAGMDVGEFWTATPGLLLETATWLREHDIAAVAADNTSVEATASLPDGPVSPSDPEQAYPFHMVAIRDLGLTLGELFDLEKLGESCARDGRYEFLFSAPNLLVPGGLGSPLNPLATK</sequence>
<dbReference type="PANTHER" id="PTHR34861:SF10">
    <property type="entry name" value="CYCLASE"/>
    <property type="match status" value="1"/>
</dbReference>
<evidence type="ECO:0000313" key="2">
    <source>
        <dbReference type="Proteomes" id="UP001595947"/>
    </source>
</evidence>
<reference evidence="2" key="1">
    <citation type="journal article" date="2019" name="Int. J. Syst. Evol. Microbiol.">
        <title>The Global Catalogue of Microorganisms (GCM) 10K type strain sequencing project: providing services to taxonomists for standard genome sequencing and annotation.</title>
        <authorList>
            <consortium name="The Broad Institute Genomics Platform"/>
            <consortium name="The Broad Institute Genome Sequencing Center for Infectious Disease"/>
            <person name="Wu L."/>
            <person name="Ma J."/>
        </authorList>
    </citation>
    <scope>NUCLEOTIDE SEQUENCE [LARGE SCALE GENOMIC DNA]</scope>
    <source>
        <strain evidence="2">CGMCC 4.7093</strain>
    </source>
</reference>
<dbReference type="EMBL" id="JBHSIV010000027">
    <property type="protein sequence ID" value="MFC5064809.1"/>
    <property type="molecule type" value="Genomic_DNA"/>
</dbReference>
<dbReference type="RefSeq" id="WP_378038153.1">
    <property type="nucleotide sequence ID" value="NZ_JBHSIV010000027.1"/>
</dbReference>
<accession>A0ABV9YRM9</accession>
<dbReference type="Proteomes" id="UP001595947">
    <property type="component" value="Unassembled WGS sequence"/>
</dbReference>
<dbReference type="Gene3D" id="3.50.30.50">
    <property type="entry name" value="Putative cyclase"/>
    <property type="match status" value="1"/>
</dbReference>
<keyword evidence="2" id="KW-1185">Reference proteome</keyword>